<accession>A0ABQ1JPZ7</accession>
<dbReference type="CDD" id="cd03046">
    <property type="entry name" value="GST_N_GTT1_like"/>
    <property type="match status" value="1"/>
</dbReference>
<dbReference type="Pfam" id="PF13409">
    <property type="entry name" value="GST_N_2"/>
    <property type="match status" value="1"/>
</dbReference>
<keyword evidence="4" id="KW-1185">Reference proteome</keyword>
<dbReference type="InterPro" id="IPR040079">
    <property type="entry name" value="Glutathione_S-Trfase"/>
</dbReference>
<dbReference type="PANTHER" id="PTHR44051">
    <property type="entry name" value="GLUTATHIONE S-TRANSFERASE-RELATED"/>
    <property type="match status" value="1"/>
</dbReference>
<name>A0ABQ1JPZ7_9PROT</name>
<organism evidence="3 4">
    <name type="scientific">Henriciella pelagia</name>
    <dbReference type="NCBI Taxonomy" id="1977912"/>
    <lineage>
        <taxon>Bacteria</taxon>
        <taxon>Pseudomonadati</taxon>
        <taxon>Pseudomonadota</taxon>
        <taxon>Alphaproteobacteria</taxon>
        <taxon>Hyphomonadales</taxon>
        <taxon>Hyphomonadaceae</taxon>
        <taxon>Henriciella</taxon>
    </lineage>
</organism>
<comment type="caution">
    <text evidence="3">The sequence shown here is derived from an EMBL/GenBank/DDBJ whole genome shotgun (WGS) entry which is preliminary data.</text>
</comment>
<dbReference type="SFLD" id="SFLDG00358">
    <property type="entry name" value="Main_(cytGST)"/>
    <property type="match status" value="1"/>
</dbReference>
<dbReference type="SFLD" id="SFLDG01150">
    <property type="entry name" value="Main.1:_Beta-like"/>
    <property type="match status" value="1"/>
</dbReference>
<dbReference type="InterPro" id="IPR010987">
    <property type="entry name" value="Glutathione-S-Trfase_C-like"/>
</dbReference>
<dbReference type="SUPFAM" id="SSF52833">
    <property type="entry name" value="Thioredoxin-like"/>
    <property type="match status" value="1"/>
</dbReference>
<dbReference type="CDD" id="cd03207">
    <property type="entry name" value="GST_C_8"/>
    <property type="match status" value="1"/>
</dbReference>
<evidence type="ECO:0000259" key="2">
    <source>
        <dbReference type="PROSITE" id="PS50405"/>
    </source>
</evidence>
<proteinExistence type="predicted"/>
<dbReference type="InterPro" id="IPR036249">
    <property type="entry name" value="Thioredoxin-like_sf"/>
</dbReference>
<feature type="domain" description="GST N-terminal" evidence="1">
    <location>
        <begin position="2"/>
        <end position="81"/>
    </location>
</feature>
<dbReference type="InterPro" id="IPR004045">
    <property type="entry name" value="Glutathione_S-Trfase_N"/>
</dbReference>
<evidence type="ECO:0000259" key="1">
    <source>
        <dbReference type="PROSITE" id="PS50404"/>
    </source>
</evidence>
<dbReference type="PROSITE" id="PS50404">
    <property type="entry name" value="GST_NTER"/>
    <property type="match status" value="1"/>
</dbReference>
<dbReference type="Gene3D" id="3.40.30.10">
    <property type="entry name" value="Glutaredoxin"/>
    <property type="match status" value="1"/>
</dbReference>
<sequence>MAKDLVFYTNPMSRGRIVRWMLEEVGESYDTKIIPYEEIKSPDYLAVNPMGKVPALVHKGRTITECAAICAYLADVFPNAGLAPPPESRAAYYRWFFFAAGPLETAITNKTLNVVPNEEQRRTVGYDRMETVLDVLELAVQEAPYLAGNEFSAVDVYAGSQIGWGLQFGTIERRKSFEDYWARISSRPAKQKADEIDNALYQG</sequence>
<dbReference type="SUPFAM" id="SSF47616">
    <property type="entry name" value="GST C-terminal domain-like"/>
    <property type="match status" value="1"/>
</dbReference>
<protein>
    <submittedName>
        <fullName evidence="3">Glutathione S-transferase</fullName>
    </submittedName>
</protein>
<dbReference type="SFLD" id="SFLDS00019">
    <property type="entry name" value="Glutathione_Transferase_(cytos"/>
    <property type="match status" value="1"/>
</dbReference>
<dbReference type="Gene3D" id="1.20.1050.10">
    <property type="match status" value="1"/>
</dbReference>
<feature type="domain" description="GST C-terminal" evidence="2">
    <location>
        <begin position="85"/>
        <end position="203"/>
    </location>
</feature>
<reference evidence="4" key="1">
    <citation type="journal article" date="2019" name="Int. J. Syst. Evol. Microbiol.">
        <title>The Global Catalogue of Microorganisms (GCM) 10K type strain sequencing project: providing services to taxonomists for standard genome sequencing and annotation.</title>
        <authorList>
            <consortium name="The Broad Institute Genomics Platform"/>
            <consortium name="The Broad Institute Genome Sequencing Center for Infectious Disease"/>
            <person name="Wu L."/>
            <person name="Ma J."/>
        </authorList>
    </citation>
    <scope>NUCLEOTIDE SEQUENCE [LARGE SCALE GENOMIC DNA]</scope>
    <source>
        <strain evidence="4">CGMCC 1.15928</strain>
    </source>
</reference>
<gene>
    <name evidence="3" type="ORF">GCM10011503_21060</name>
</gene>
<dbReference type="PANTHER" id="PTHR44051:SF21">
    <property type="entry name" value="GLUTATHIONE S-TRANSFERASE FAMILY PROTEIN"/>
    <property type="match status" value="1"/>
</dbReference>
<dbReference type="EMBL" id="BMKF01000002">
    <property type="protein sequence ID" value="GGB72180.1"/>
    <property type="molecule type" value="Genomic_DNA"/>
</dbReference>
<dbReference type="RefSeq" id="WP_084392160.1">
    <property type="nucleotide sequence ID" value="NZ_BMKF01000002.1"/>
</dbReference>
<evidence type="ECO:0000313" key="3">
    <source>
        <dbReference type="EMBL" id="GGB72180.1"/>
    </source>
</evidence>
<dbReference type="PROSITE" id="PS50405">
    <property type="entry name" value="GST_CTER"/>
    <property type="match status" value="1"/>
</dbReference>
<evidence type="ECO:0000313" key="4">
    <source>
        <dbReference type="Proteomes" id="UP000628854"/>
    </source>
</evidence>
<dbReference type="InterPro" id="IPR036282">
    <property type="entry name" value="Glutathione-S-Trfase_C_sf"/>
</dbReference>
<dbReference type="Proteomes" id="UP000628854">
    <property type="component" value="Unassembled WGS sequence"/>
</dbReference>